<protein>
    <submittedName>
        <fullName evidence="2">Uncharacterized protein</fullName>
    </submittedName>
</protein>
<dbReference type="InterPro" id="IPR038799">
    <property type="entry name" value="LEKR1"/>
</dbReference>
<dbReference type="AlphaFoldDB" id="A0A4W4G9G7"/>
<keyword evidence="1" id="KW-0175">Coiled coil</keyword>
<accession>A0A4W4G9G7</accession>
<reference evidence="2" key="3">
    <citation type="submission" date="2020-05" db="EMBL/GenBank/DDBJ databases">
        <title>Electrophorus electricus (electric eel) genome, fEleEle1, primary haplotype.</title>
        <authorList>
            <person name="Myers G."/>
            <person name="Meyer A."/>
            <person name="Fedrigo O."/>
            <person name="Formenti G."/>
            <person name="Rhie A."/>
            <person name="Tracey A."/>
            <person name="Sims Y."/>
            <person name="Jarvis E.D."/>
        </authorList>
    </citation>
    <scope>NUCLEOTIDE SEQUENCE [LARGE SCALE GENOMIC DNA]</scope>
</reference>
<reference evidence="2" key="5">
    <citation type="submission" date="2025-09" db="UniProtKB">
        <authorList>
            <consortium name="Ensembl"/>
        </authorList>
    </citation>
    <scope>IDENTIFICATION</scope>
</reference>
<dbReference type="GeneTree" id="ENSGT01100000264189"/>
<reference evidence="3" key="2">
    <citation type="journal article" date="2017" name="Sci. Adv.">
        <title>A tail of two voltages: Proteomic comparison of the three electric organs of the electric eel.</title>
        <authorList>
            <person name="Traeger L.L."/>
            <person name="Sabat G."/>
            <person name="Barrett-Wilt G.A."/>
            <person name="Wells G.B."/>
            <person name="Sussman M.R."/>
        </authorList>
    </citation>
    <scope>NUCLEOTIDE SEQUENCE [LARGE SCALE GENOMIC DNA]</scope>
</reference>
<proteinExistence type="predicted"/>
<dbReference type="PANTHER" id="PTHR34251">
    <property type="entry name" value="LEUCINE-, GLUTAMATE- AND LYSINE-RICH PROTEIN 1"/>
    <property type="match status" value="1"/>
</dbReference>
<dbReference type="STRING" id="8005.ENSEEEP00000033027"/>
<evidence type="ECO:0000256" key="1">
    <source>
        <dbReference type="SAM" id="Coils"/>
    </source>
</evidence>
<sequence>AHLHIPHAVSEMERSETACGYCGVSYLILHEFQRLQERLQEVEEQVEAGRGAVEQERAAVEQLATGSRAPSPDRDCLTFPRLQNCRLATQIQGSQM</sequence>
<name>A0A4W4G9G7_ELEEL</name>
<evidence type="ECO:0000313" key="2">
    <source>
        <dbReference type="Ensembl" id="ENSEEEP00000033027.2"/>
    </source>
</evidence>
<organism evidence="2 3">
    <name type="scientific">Electrophorus electricus</name>
    <name type="common">Electric eel</name>
    <name type="synonym">Gymnotus electricus</name>
    <dbReference type="NCBI Taxonomy" id="8005"/>
    <lineage>
        <taxon>Eukaryota</taxon>
        <taxon>Metazoa</taxon>
        <taxon>Chordata</taxon>
        <taxon>Craniata</taxon>
        <taxon>Vertebrata</taxon>
        <taxon>Euteleostomi</taxon>
        <taxon>Actinopterygii</taxon>
        <taxon>Neopterygii</taxon>
        <taxon>Teleostei</taxon>
        <taxon>Ostariophysi</taxon>
        <taxon>Gymnotiformes</taxon>
        <taxon>Gymnotoidei</taxon>
        <taxon>Gymnotidae</taxon>
        <taxon>Electrophorus</taxon>
    </lineage>
</organism>
<reference evidence="2" key="4">
    <citation type="submission" date="2025-08" db="UniProtKB">
        <authorList>
            <consortium name="Ensembl"/>
        </authorList>
    </citation>
    <scope>IDENTIFICATION</scope>
</reference>
<dbReference type="PANTHER" id="PTHR34251:SF1">
    <property type="entry name" value="LEUCINE, GLUTAMATE AND LYSINE RICH 1"/>
    <property type="match status" value="1"/>
</dbReference>
<evidence type="ECO:0000313" key="3">
    <source>
        <dbReference type="Proteomes" id="UP000314983"/>
    </source>
</evidence>
<dbReference type="Ensembl" id="ENSEEET00000033420.2">
    <property type="protein sequence ID" value="ENSEEEP00000033027.2"/>
    <property type="gene ID" value="ENSEEEG00000015729.2"/>
</dbReference>
<reference evidence="3" key="1">
    <citation type="journal article" date="2014" name="Science">
        <title>Nonhuman genetics. Genomic basis for the convergent evolution of electric organs.</title>
        <authorList>
            <person name="Gallant J.R."/>
            <person name="Traeger L.L."/>
            <person name="Volkening J.D."/>
            <person name="Moffett H."/>
            <person name="Chen P.H."/>
            <person name="Novina C.D."/>
            <person name="Phillips G.N.Jr."/>
            <person name="Anand R."/>
            <person name="Wells G.B."/>
            <person name="Pinch M."/>
            <person name="Guth R."/>
            <person name="Unguez G.A."/>
            <person name="Albert J.S."/>
            <person name="Zakon H.H."/>
            <person name="Samanta M.P."/>
            <person name="Sussman M.R."/>
        </authorList>
    </citation>
    <scope>NUCLEOTIDE SEQUENCE [LARGE SCALE GENOMIC DNA]</scope>
</reference>
<keyword evidence="3" id="KW-1185">Reference proteome</keyword>
<feature type="coiled-coil region" evidence="1">
    <location>
        <begin position="32"/>
        <end position="59"/>
    </location>
</feature>
<dbReference type="Proteomes" id="UP000314983">
    <property type="component" value="Chromosome 4"/>
</dbReference>